<keyword evidence="5 6" id="KW-0472">Membrane</keyword>
<evidence type="ECO:0000256" key="1">
    <source>
        <dbReference type="ARBA" id="ARBA00004141"/>
    </source>
</evidence>
<dbReference type="HOGENOM" id="CLU_2349792_0_0_1"/>
<dbReference type="PANTHER" id="PTHR42893:SF52">
    <property type="entry name" value="PROTEIN DETOXIFICATION"/>
    <property type="match status" value="1"/>
</dbReference>
<sequence length="97" mass="10181">MLASAFARKDHYKVAVTTARVLQLAVVLGVALTAFLAVGTWFGAGVFTSDAAVIRMIHKGVPFVAGTQTINTLAFVFDGINFGASDYAFAAYSMASN</sequence>
<reference evidence="8" key="2">
    <citation type="submission" date="2013-12" db="EMBL/GenBank/DDBJ databases">
        <authorList>
            <person name="Yu Y."/>
            <person name="Lee S."/>
            <person name="de Baynast K."/>
            <person name="Wissotski M."/>
            <person name="Liu L."/>
            <person name="Talag J."/>
            <person name="Goicoechea J."/>
            <person name="Angelova A."/>
            <person name="Jetty R."/>
            <person name="Kudrna D."/>
            <person name="Golser W."/>
            <person name="Rivera L."/>
            <person name="Zhang J."/>
            <person name="Wing R."/>
        </authorList>
    </citation>
    <scope>NUCLEOTIDE SEQUENCE</scope>
</reference>
<proteinExistence type="inferred from homology"/>
<protein>
    <recommendedName>
        <fullName evidence="9">MATE family efflux transporter</fullName>
    </recommendedName>
</protein>
<comment type="similarity">
    <text evidence="2">Belongs to the multi antimicrobial extrusion (MATE) (TC 2.A.66.1) family.</text>
</comment>
<comment type="subcellular location">
    <subcellularLocation>
        <location evidence="1">Membrane</location>
        <topology evidence="1">Multi-pass membrane protein</topology>
    </subcellularLocation>
</comment>
<dbReference type="PANTHER" id="PTHR42893">
    <property type="entry name" value="PROTEIN DETOXIFICATION 44, CHLOROPLASTIC-RELATED"/>
    <property type="match status" value="1"/>
</dbReference>
<evidence type="ECO:0000256" key="4">
    <source>
        <dbReference type="ARBA" id="ARBA00022989"/>
    </source>
</evidence>
<organism evidence="7 8">
    <name type="scientific">Leersia perrieri</name>
    <dbReference type="NCBI Taxonomy" id="77586"/>
    <lineage>
        <taxon>Eukaryota</taxon>
        <taxon>Viridiplantae</taxon>
        <taxon>Streptophyta</taxon>
        <taxon>Embryophyta</taxon>
        <taxon>Tracheophyta</taxon>
        <taxon>Spermatophyta</taxon>
        <taxon>Magnoliopsida</taxon>
        <taxon>Liliopsida</taxon>
        <taxon>Poales</taxon>
        <taxon>Poaceae</taxon>
        <taxon>BOP clade</taxon>
        <taxon>Oryzoideae</taxon>
        <taxon>Oryzeae</taxon>
        <taxon>Oryzinae</taxon>
        <taxon>Leersia</taxon>
    </lineage>
</organism>
<evidence type="ECO:0000256" key="2">
    <source>
        <dbReference type="ARBA" id="ARBA00010199"/>
    </source>
</evidence>
<reference evidence="7" key="3">
    <citation type="submission" date="2015-04" db="UniProtKB">
        <authorList>
            <consortium name="EnsemblPlants"/>
        </authorList>
    </citation>
    <scope>IDENTIFICATION</scope>
</reference>
<dbReference type="Proteomes" id="UP000032180">
    <property type="component" value="Chromosome 1"/>
</dbReference>
<dbReference type="InterPro" id="IPR044644">
    <property type="entry name" value="DinF-like"/>
</dbReference>
<evidence type="ECO:0008006" key="9">
    <source>
        <dbReference type="Google" id="ProtNLM"/>
    </source>
</evidence>
<dbReference type="Gramene" id="LPERR01G36430.1">
    <property type="protein sequence ID" value="LPERR01G36430.1"/>
    <property type="gene ID" value="LPERR01G36430"/>
</dbReference>
<dbReference type="STRING" id="77586.A0A0D9V9K3"/>
<evidence type="ECO:0000256" key="5">
    <source>
        <dbReference type="ARBA" id="ARBA00023136"/>
    </source>
</evidence>
<accession>A0A0D9V9K3</accession>
<dbReference type="AlphaFoldDB" id="A0A0D9V9K3"/>
<evidence type="ECO:0000256" key="6">
    <source>
        <dbReference type="SAM" id="Phobius"/>
    </source>
</evidence>
<evidence type="ECO:0000256" key="3">
    <source>
        <dbReference type="ARBA" id="ARBA00022692"/>
    </source>
</evidence>
<reference evidence="7 8" key="1">
    <citation type="submission" date="2012-08" db="EMBL/GenBank/DDBJ databases">
        <title>Oryza genome evolution.</title>
        <authorList>
            <person name="Wing R.A."/>
        </authorList>
    </citation>
    <scope>NUCLEOTIDE SEQUENCE</scope>
</reference>
<keyword evidence="3 6" id="KW-0812">Transmembrane</keyword>
<evidence type="ECO:0000313" key="7">
    <source>
        <dbReference type="EnsemblPlants" id="LPERR01G36430.1"/>
    </source>
</evidence>
<feature type="transmembrane region" description="Helical" evidence="6">
    <location>
        <begin position="21"/>
        <end position="44"/>
    </location>
</feature>
<keyword evidence="4 6" id="KW-1133">Transmembrane helix</keyword>
<keyword evidence="8" id="KW-1185">Reference proteome</keyword>
<dbReference type="eggNOG" id="KOG1347">
    <property type="taxonomic scope" value="Eukaryota"/>
</dbReference>
<dbReference type="GO" id="GO:0016020">
    <property type="term" value="C:membrane"/>
    <property type="evidence" value="ECO:0007669"/>
    <property type="project" value="UniProtKB-SubCell"/>
</dbReference>
<dbReference type="EnsemblPlants" id="LPERR01G36430.1">
    <property type="protein sequence ID" value="LPERR01G36430.1"/>
    <property type="gene ID" value="LPERR01G36430"/>
</dbReference>
<name>A0A0D9V9K3_9ORYZ</name>
<evidence type="ECO:0000313" key="8">
    <source>
        <dbReference type="Proteomes" id="UP000032180"/>
    </source>
</evidence>